<dbReference type="EMBL" id="NBXA01000013">
    <property type="protein sequence ID" value="RFA14558.1"/>
    <property type="molecule type" value="Genomic_DNA"/>
</dbReference>
<proteinExistence type="predicted"/>
<sequence length="138" mass="14840">MSRKHTAALVALVSTSKVTNFYPGLAPLVDGKPQAGPYAVFYAQAGTDEATRFTGPATMQKPRWTIHAVGSTADQAEWVNEQIKSVLVPGGRAITPTVAGENPGRFWFSNPQPVQRDDDSSPPLFYVVAECGFSSELL</sequence>
<organism evidence="1 2">
    <name type="scientific">Subtercola boreus</name>
    <dbReference type="NCBI Taxonomy" id="120213"/>
    <lineage>
        <taxon>Bacteria</taxon>
        <taxon>Bacillati</taxon>
        <taxon>Actinomycetota</taxon>
        <taxon>Actinomycetes</taxon>
        <taxon>Micrococcales</taxon>
        <taxon>Microbacteriaceae</taxon>
        <taxon>Subtercola</taxon>
    </lineage>
</organism>
<dbReference type="OrthoDB" id="5119488at2"/>
<evidence type="ECO:0008006" key="3">
    <source>
        <dbReference type="Google" id="ProtNLM"/>
    </source>
</evidence>
<evidence type="ECO:0000313" key="1">
    <source>
        <dbReference type="EMBL" id="RFA14558.1"/>
    </source>
</evidence>
<protein>
    <recommendedName>
        <fullName evidence="3">DUF3168 domain-containing protein</fullName>
    </recommendedName>
</protein>
<reference evidence="1 2" key="1">
    <citation type="submission" date="2017-04" db="EMBL/GenBank/DDBJ databases">
        <title>Comparative genome analysis of Subtercola boreus.</title>
        <authorList>
            <person name="Cho Y.-J."/>
            <person name="Cho A."/>
            <person name="Kim O.-S."/>
            <person name="Lee J.-I."/>
        </authorList>
    </citation>
    <scope>NUCLEOTIDE SEQUENCE [LARGE SCALE GENOMIC DNA]</scope>
    <source>
        <strain evidence="1 2">P27444</strain>
    </source>
</reference>
<gene>
    <name evidence="1" type="ORF">B7R21_06325</name>
</gene>
<dbReference type="RefSeq" id="WP_116282410.1">
    <property type="nucleotide sequence ID" value="NZ_NBXA01000013.1"/>
</dbReference>
<dbReference type="Proteomes" id="UP000256709">
    <property type="component" value="Unassembled WGS sequence"/>
</dbReference>
<evidence type="ECO:0000313" key="2">
    <source>
        <dbReference type="Proteomes" id="UP000256709"/>
    </source>
</evidence>
<name>A0A3E0VYZ3_9MICO</name>
<dbReference type="AlphaFoldDB" id="A0A3E0VYZ3"/>
<comment type="caution">
    <text evidence="1">The sequence shown here is derived from an EMBL/GenBank/DDBJ whole genome shotgun (WGS) entry which is preliminary data.</text>
</comment>
<accession>A0A3E0VYZ3</accession>